<dbReference type="InterPro" id="IPR013087">
    <property type="entry name" value="Znf_C2H2_type"/>
</dbReference>
<reference evidence="8" key="1">
    <citation type="submission" date="2021-06" db="EMBL/GenBank/DDBJ databases">
        <authorList>
            <person name="Hodson N. C."/>
            <person name="Mongue J. A."/>
            <person name="Jaron S. K."/>
        </authorList>
    </citation>
    <scope>NUCLEOTIDE SEQUENCE</scope>
</reference>
<evidence type="ECO:0000256" key="6">
    <source>
        <dbReference type="SAM" id="MobiDB-lite"/>
    </source>
</evidence>
<evidence type="ECO:0000313" key="8">
    <source>
        <dbReference type="EMBL" id="CAG7734308.1"/>
    </source>
</evidence>
<dbReference type="GO" id="GO:0000981">
    <property type="term" value="F:DNA-binding transcription factor activity, RNA polymerase II-specific"/>
    <property type="evidence" value="ECO:0007669"/>
    <property type="project" value="TreeGrafter"/>
</dbReference>
<evidence type="ECO:0000259" key="7">
    <source>
        <dbReference type="PROSITE" id="PS50157"/>
    </source>
</evidence>
<evidence type="ECO:0000256" key="3">
    <source>
        <dbReference type="ARBA" id="ARBA00022771"/>
    </source>
</evidence>
<keyword evidence="1" id="KW-0479">Metal-binding</keyword>
<comment type="caution">
    <text evidence="8">The sequence shown here is derived from an EMBL/GenBank/DDBJ whole genome shotgun (WGS) entry which is preliminary data.</text>
</comment>
<evidence type="ECO:0000256" key="1">
    <source>
        <dbReference type="ARBA" id="ARBA00022723"/>
    </source>
</evidence>
<dbReference type="FunFam" id="3.30.160.60:FF:000100">
    <property type="entry name" value="Zinc finger 45-like"/>
    <property type="match status" value="1"/>
</dbReference>
<organism evidence="8 9">
    <name type="scientific">Allacma fusca</name>
    <dbReference type="NCBI Taxonomy" id="39272"/>
    <lineage>
        <taxon>Eukaryota</taxon>
        <taxon>Metazoa</taxon>
        <taxon>Ecdysozoa</taxon>
        <taxon>Arthropoda</taxon>
        <taxon>Hexapoda</taxon>
        <taxon>Collembola</taxon>
        <taxon>Symphypleona</taxon>
        <taxon>Sminthuridae</taxon>
        <taxon>Allacma</taxon>
    </lineage>
</organism>
<dbReference type="GO" id="GO:0008270">
    <property type="term" value="F:zinc ion binding"/>
    <property type="evidence" value="ECO:0007669"/>
    <property type="project" value="UniProtKB-KW"/>
</dbReference>
<dbReference type="Pfam" id="PF13894">
    <property type="entry name" value="zf-C2H2_4"/>
    <property type="match status" value="1"/>
</dbReference>
<dbReference type="GO" id="GO:0005634">
    <property type="term" value="C:nucleus"/>
    <property type="evidence" value="ECO:0007669"/>
    <property type="project" value="TreeGrafter"/>
</dbReference>
<feature type="region of interest" description="Disordered" evidence="6">
    <location>
        <begin position="26"/>
        <end position="45"/>
    </location>
</feature>
<protein>
    <recommendedName>
        <fullName evidence="7">C2H2-type domain-containing protein</fullName>
    </recommendedName>
</protein>
<dbReference type="OrthoDB" id="7491548at2759"/>
<feature type="non-terminal residue" evidence="8">
    <location>
        <position position="1"/>
    </location>
</feature>
<evidence type="ECO:0000256" key="2">
    <source>
        <dbReference type="ARBA" id="ARBA00022737"/>
    </source>
</evidence>
<keyword evidence="9" id="KW-1185">Reference proteome</keyword>
<dbReference type="PANTHER" id="PTHR24408">
    <property type="entry name" value="ZINC FINGER PROTEIN"/>
    <property type="match status" value="1"/>
</dbReference>
<accession>A0A8J2KDR3</accession>
<sequence>MFCVPVLYLDSVVNHVSSESGVELGLSKDGEQLPSPNGSSPFSESLSLLAGQTAGNGGSGSLPFSCEQCGLSFAQREELEKHEITHPSPNQQSCKICFKQFANVYRLQRHMISHDESAGLRKFKCPDCEKAFKFKHHLK</sequence>
<dbReference type="SMART" id="SM00355">
    <property type="entry name" value="ZnF_C2H2"/>
    <property type="match status" value="2"/>
</dbReference>
<feature type="domain" description="C2H2-type" evidence="7">
    <location>
        <begin position="64"/>
        <end position="91"/>
    </location>
</feature>
<keyword evidence="4" id="KW-0862">Zinc</keyword>
<keyword evidence="3 5" id="KW-0863">Zinc-finger</keyword>
<dbReference type="GO" id="GO:0043565">
    <property type="term" value="F:sequence-specific DNA binding"/>
    <property type="evidence" value="ECO:0007669"/>
    <property type="project" value="TreeGrafter"/>
</dbReference>
<keyword evidence="2" id="KW-0677">Repeat</keyword>
<gene>
    <name evidence="8" type="ORF">AFUS01_LOCUS22705</name>
</gene>
<dbReference type="PROSITE" id="PS50157">
    <property type="entry name" value="ZINC_FINGER_C2H2_2"/>
    <property type="match status" value="1"/>
</dbReference>
<evidence type="ECO:0000256" key="5">
    <source>
        <dbReference type="PROSITE-ProRule" id="PRU00042"/>
    </source>
</evidence>
<evidence type="ECO:0000256" key="4">
    <source>
        <dbReference type="ARBA" id="ARBA00022833"/>
    </source>
</evidence>
<name>A0A8J2KDR3_9HEXA</name>
<proteinExistence type="predicted"/>
<dbReference type="Pfam" id="PF00096">
    <property type="entry name" value="zf-C2H2"/>
    <property type="match status" value="2"/>
</dbReference>
<evidence type="ECO:0000313" key="9">
    <source>
        <dbReference type="Proteomes" id="UP000708208"/>
    </source>
</evidence>
<dbReference type="EMBL" id="CAJVCH010266624">
    <property type="protein sequence ID" value="CAG7734308.1"/>
    <property type="molecule type" value="Genomic_DNA"/>
</dbReference>
<dbReference type="PANTHER" id="PTHR24408:SF58">
    <property type="entry name" value="TRANSCRIPTION FACTOR (TFIIIA), PUTATIVE (AFU_ORTHOLOGUE AFUA_1G05150)-RELATED"/>
    <property type="match status" value="1"/>
</dbReference>
<feature type="compositionally biased region" description="Polar residues" evidence="6">
    <location>
        <begin position="34"/>
        <end position="45"/>
    </location>
</feature>
<dbReference type="PROSITE" id="PS00028">
    <property type="entry name" value="ZINC_FINGER_C2H2_1"/>
    <property type="match status" value="2"/>
</dbReference>
<dbReference type="AlphaFoldDB" id="A0A8J2KDR3"/>
<dbReference type="Proteomes" id="UP000708208">
    <property type="component" value="Unassembled WGS sequence"/>
</dbReference>